<reference evidence="2 3" key="1">
    <citation type="journal article" date="2005" name="PLoS Biol.">
        <title>The genomes of Oryza sativa: a history of duplications.</title>
        <authorList>
            <person name="Yu J."/>
            <person name="Wang J."/>
            <person name="Lin W."/>
            <person name="Li S."/>
            <person name="Li H."/>
            <person name="Zhou J."/>
            <person name="Ni P."/>
            <person name="Dong W."/>
            <person name="Hu S."/>
            <person name="Zeng C."/>
            <person name="Zhang J."/>
            <person name="Zhang Y."/>
            <person name="Li R."/>
            <person name="Xu Z."/>
            <person name="Li S."/>
            <person name="Li X."/>
            <person name="Zheng H."/>
            <person name="Cong L."/>
            <person name="Lin L."/>
            <person name="Yin J."/>
            <person name="Geng J."/>
            <person name="Li G."/>
            <person name="Shi J."/>
            <person name="Liu J."/>
            <person name="Lv H."/>
            <person name="Li J."/>
            <person name="Wang J."/>
            <person name="Deng Y."/>
            <person name="Ran L."/>
            <person name="Shi X."/>
            <person name="Wang X."/>
            <person name="Wu Q."/>
            <person name="Li C."/>
            <person name="Ren X."/>
            <person name="Wang J."/>
            <person name="Wang X."/>
            <person name="Li D."/>
            <person name="Liu D."/>
            <person name="Zhang X."/>
            <person name="Ji Z."/>
            <person name="Zhao W."/>
            <person name="Sun Y."/>
            <person name="Zhang Z."/>
            <person name="Bao J."/>
            <person name="Han Y."/>
            <person name="Dong L."/>
            <person name="Ji J."/>
            <person name="Chen P."/>
            <person name="Wu S."/>
            <person name="Liu J."/>
            <person name="Xiao Y."/>
            <person name="Bu D."/>
            <person name="Tan J."/>
            <person name="Yang L."/>
            <person name="Ye C."/>
            <person name="Zhang J."/>
            <person name="Xu J."/>
            <person name="Zhou Y."/>
            <person name="Yu Y."/>
            <person name="Zhang B."/>
            <person name="Zhuang S."/>
            <person name="Wei H."/>
            <person name="Liu B."/>
            <person name="Lei M."/>
            <person name="Yu H."/>
            <person name="Li Y."/>
            <person name="Xu H."/>
            <person name="Wei S."/>
            <person name="He X."/>
            <person name="Fang L."/>
            <person name="Zhang Z."/>
            <person name="Zhang Y."/>
            <person name="Huang X."/>
            <person name="Su Z."/>
            <person name="Tong W."/>
            <person name="Li J."/>
            <person name="Tong Z."/>
            <person name="Li S."/>
            <person name="Ye J."/>
            <person name="Wang L."/>
            <person name="Fang L."/>
            <person name="Lei T."/>
            <person name="Chen C."/>
            <person name="Chen H."/>
            <person name="Xu Z."/>
            <person name="Li H."/>
            <person name="Huang H."/>
            <person name="Zhang F."/>
            <person name="Xu H."/>
            <person name="Li N."/>
            <person name="Zhao C."/>
            <person name="Li S."/>
            <person name="Dong L."/>
            <person name="Huang Y."/>
            <person name="Li L."/>
            <person name="Xi Y."/>
            <person name="Qi Q."/>
            <person name="Li W."/>
            <person name="Zhang B."/>
            <person name="Hu W."/>
            <person name="Zhang Y."/>
            <person name="Tian X."/>
            <person name="Jiao Y."/>
            <person name="Liang X."/>
            <person name="Jin J."/>
            <person name="Gao L."/>
            <person name="Zheng W."/>
            <person name="Hao B."/>
            <person name="Liu S."/>
            <person name="Wang W."/>
            <person name="Yuan L."/>
            <person name="Cao M."/>
            <person name="McDermott J."/>
            <person name="Samudrala R."/>
            <person name="Wang J."/>
            <person name="Wong G.K."/>
            <person name="Yang H."/>
        </authorList>
    </citation>
    <scope>NUCLEOTIDE SEQUENCE [LARGE SCALE GENOMIC DNA]</scope>
    <source>
        <strain evidence="3">cv. 93-11</strain>
    </source>
</reference>
<feature type="region of interest" description="Disordered" evidence="1">
    <location>
        <begin position="1"/>
        <end position="34"/>
    </location>
</feature>
<gene>
    <name evidence="2" type="ORF">OsI_06033</name>
</gene>
<name>A2X1F3_ORYSI</name>
<accession>A2X1F3</accession>
<evidence type="ECO:0000313" key="3">
    <source>
        <dbReference type="Proteomes" id="UP000007015"/>
    </source>
</evidence>
<dbReference type="AlphaFoldDB" id="A2X1F3"/>
<evidence type="ECO:0000313" key="2">
    <source>
        <dbReference type="EMBL" id="EAY84663.1"/>
    </source>
</evidence>
<organism evidence="2 3">
    <name type="scientific">Oryza sativa subsp. indica</name>
    <name type="common">Rice</name>
    <dbReference type="NCBI Taxonomy" id="39946"/>
    <lineage>
        <taxon>Eukaryota</taxon>
        <taxon>Viridiplantae</taxon>
        <taxon>Streptophyta</taxon>
        <taxon>Embryophyta</taxon>
        <taxon>Tracheophyta</taxon>
        <taxon>Spermatophyta</taxon>
        <taxon>Magnoliopsida</taxon>
        <taxon>Liliopsida</taxon>
        <taxon>Poales</taxon>
        <taxon>Poaceae</taxon>
        <taxon>BOP clade</taxon>
        <taxon>Oryzoideae</taxon>
        <taxon>Oryzeae</taxon>
        <taxon>Oryzinae</taxon>
        <taxon>Oryza</taxon>
        <taxon>Oryza sativa</taxon>
    </lineage>
</organism>
<protein>
    <submittedName>
        <fullName evidence="2">Uncharacterized protein</fullName>
    </submittedName>
</protein>
<dbReference type="EMBL" id="CM000127">
    <property type="protein sequence ID" value="EAY84663.1"/>
    <property type="molecule type" value="Genomic_DNA"/>
</dbReference>
<dbReference type="HOGENOM" id="CLU_1910124_0_0_1"/>
<keyword evidence="3" id="KW-1185">Reference proteome</keyword>
<dbReference type="Gramene" id="BGIOSGA007633-TA">
    <property type="protein sequence ID" value="BGIOSGA007633-PA"/>
    <property type="gene ID" value="BGIOSGA007633"/>
</dbReference>
<proteinExistence type="predicted"/>
<dbReference type="Proteomes" id="UP000007015">
    <property type="component" value="Chromosome 2"/>
</dbReference>
<evidence type="ECO:0000256" key="1">
    <source>
        <dbReference type="SAM" id="MobiDB-lite"/>
    </source>
</evidence>
<feature type="region of interest" description="Disordered" evidence="1">
    <location>
        <begin position="47"/>
        <end position="72"/>
    </location>
</feature>
<sequence>MASSAGGGWPPTSAHHQRLPHRANSSPTSCAAASPWPCDAAVTLAIRQGSGRGSRRRGGAGRWDGGGDGREEYEGRLAGAAERKRKYLPMAMLQAPATRPVSLASATVSSASPLVADRRTFWVARVGNQVEME</sequence>